<evidence type="ECO:0000256" key="9">
    <source>
        <dbReference type="PROSITE-ProRule" id="PRU00042"/>
    </source>
</evidence>
<keyword evidence="7" id="KW-0539">Nucleus</keyword>
<dbReference type="GO" id="GO:0008270">
    <property type="term" value="F:zinc ion binding"/>
    <property type="evidence" value="ECO:0007669"/>
    <property type="project" value="UniProtKB-KW"/>
</dbReference>
<comment type="similarity">
    <text evidence="10">Belongs to the chondroitin N-acetylgalactosaminyltransferase family.</text>
</comment>
<feature type="non-terminal residue" evidence="13">
    <location>
        <position position="1"/>
    </location>
</feature>
<dbReference type="PANTHER" id="PTHR24388:SF54">
    <property type="entry name" value="PROTEIN ESCARGOT"/>
    <property type="match status" value="1"/>
</dbReference>
<dbReference type="GO" id="GO:0032580">
    <property type="term" value="C:Golgi cisterna membrane"/>
    <property type="evidence" value="ECO:0007669"/>
    <property type="project" value="UniProtKB-SubCell"/>
</dbReference>
<dbReference type="EC" id="2.4.1.-" evidence="10"/>
<comment type="similarity">
    <text evidence="8">Belongs to the snail C2H2-type zinc-finger protein family.</text>
</comment>
<dbReference type="GO" id="GO:0005634">
    <property type="term" value="C:nucleus"/>
    <property type="evidence" value="ECO:0007669"/>
    <property type="project" value="InterPro"/>
</dbReference>
<evidence type="ECO:0000256" key="10">
    <source>
        <dbReference type="RuleBase" id="RU364016"/>
    </source>
</evidence>
<name>A0AAV8WR33_9CUCU</name>
<dbReference type="Gene3D" id="3.30.160.60">
    <property type="entry name" value="Classic Zinc Finger"/>
    <property type="match status" value="5"/>
</dbReference>
<keyword evidence="14" id="KW-1185">Reference proteome</keyword>
<keyword evidence="4 9" id="KW-0863">Zinc-finger</keyword>
<dbReference type="InterPro" id="IPR013087">
    <property type="entry name" value="Znf_C2H2_type"/>
</dbReference>
<dbReference type="Pfam" id="PF05679">
    <property type="entry name" value="CHGN"/>
    <property type="match status" value="1"/>
</dbReference>
<evidence type="ECO:0000256" key="5">
    <source>
        <dbReference type="ARBA" id="ARBA00022833"/>
    </source>
</evidence>
<dbReference type="FunFam" id="3.30.160.60:FF:000110">
    <property type="entry name" value="Zinc finger protein-like"/>
    <property type="match status" value="1"/>
</dbReference>
<protein>
    <recommendedName>
        <fullName evidence="10">Hexosyltransferase</fullName>
        <ecNumber evidence="10">2.4.1.-</ecNumber>
    </recommendedName>
</protein>
<keyword evidence="10" id="KW-0735">Signal-anchor</keyword>
<dbReference type="GO" id="GO:0000978">
    <property type="term" value="F:RNA polymerase II cis-regulatory region sequence-specific DNA binding"/>
    <property type="evidence" value="ECO:0007669"/>
    <property type="project" value="TreeGrafter"/>
</dbReference>
<evidence type="ECO:0000256" key="1">
    <source>
        <dbReference type="ARBA" id="ARBA00004123"/>
    </source>
</evidence>
<dbReference type="PROSITE" id="PS50157">
    <property type="entry name" value="ZINC_FINGER_C2H2_2"/>
    <property type="match status" value="7"/>
</dbReference>
<keyword evidence="6" id="KW-0238">DNA-binding</keyword>
<reference evidence="13" key="1">
    <citation type="journal article" date="2023" name="Insect Mol. Biol.">
        <title>Genome sequencing provides insights into the evolution of gene families encoding plant cell wall-degrading enzymes in longhorned beetles.</title>
        <authorList>
            <person name="Shin N.R."/>
            <person name="Okamura Y."/>
            <person name="Kirsch R."/>
            <person name="Pauchet Y."/>
        </authorList>
    </citation>
    <scope>NUCLEOTIDE SEQUENCE</scope>
    <source>
        <strain evidence="13">RBIC_L_NR</strain>
    </source>
</reference>
<dbReference type="InterPro" id="IPR008428">
    <property type="entry name" value="Chond_GalNAc"/>
</dbReference>
<evidence type="ECO:0000313" key="14">
    <source>
        <dbReference type="Proteomes" id="UP001162156"/>
    </source>
</evidence>
<accession>A0AAV8WR33</accession>
<keyword evidence="2" id="KW-0479">Metal-binding</keyword>
<organism evidence="13 14">
    <name type="scientific">Rhamnusium bicolor</name>
    <dbReference type="NCBI Taxonomy" id="1586634"/>
    <lineage>
        <taxon>Eukaryota</taxon>
        <taxon>Metazoa</taxon>
        <taxon>Ecdysozoa</taxon>
        <taxon>Arthropoda</taxon>
        <taxon>Hexapoda</taxon>
        <taxon>Insecta</taxon>
        <taxon>Pterygota</taxon>
        <taxon>Neoptera</taxon>
        <taxon>Endopterygota</taxon>
        <taxon>Coleoptera</taxon>
        <taxon>Polyphaga</taxon>
        <taxon>Cucujiformia</taxon>
        <taxon>Chrysomeloidea</taxon>
        <taxon>Cerambycidae</taxon>
        <taxon>Lepturinae</taxon>
        <taxon>Rhagiini</taxon>
        <taxon>Rhamnusium</taxon>
    </lineage>
</organism>
<feature type="domain" description="C2H2-type" evidence="12">
    <location>
        <begin position="268"/>
        <end position="295"/>
    </location>
</feature>
<evidence type="ECO:0000256" key="2">
    <source>
        <dbReference type="ARBA" id="ARBA00022723"/>
    </source>
</evidence>
<dbReference type="SMART" id="SM00868">
    <property type="entry name" value="zf-AD"/>
    <property type="match status" value="1"/>
</dbReference>
<dbReference type="GO" id="GO:0008376">
    <property type="term" value="F:acetylgalactosaminyltransferase activity"/>
    <property type="evidence" value="ECO:0007669"/>
    <property type="project" value="InterPro"/>
</dbReference>
<dbReference type="Proteomes" id="UP001162156">
    <property type="component" value="Unassembled WGS sequence"/>
</dbReference>
<keyword evidence="3" id="KW-0677">Repeat</keyword>
<dbReference type="GO" id="GO:0000981">
    <property type="term" value="F:DNA-binding transcription factor activity, RNA polymerase II-specific"/>
    <property type="evidence" value="ECO:0007669"/>
    <property type="project" value="TreeGrafter"/>
</dbReference>
<dbReference type="InterPro" id="IPR036236">
    <property type="entry name" value="Znf_C2H2_sf"/>
</dbReference>
<evidence type="ECO:0000256" key="6">
    <source>
        <dbReference type="ARBA" id="ARBA00023125"/>
    </source>
</evidence>
<dbReference type="InterPro" id="IPR050527">
    <property type="entry name" value="Snail/Krueppel_Znf"/>
</dbReference>
<dbReference type="SUPFAM" id="SSF57667">
    <property type="entry name" value="beta-beta-alpha zinc fingers"/>
    <property type="match status" value="3"/>
</dbReference>
<dbReference type="AlphaFoldDB" id="A0AAV8WR33"/>
<dbReference type="InterPro" id="IPR012934">
    <property type="entry name" value="Znf_AD"/>
</dbReference>
<keyword evidence="10" id="KW-0808">Transferase</keyword>
<keyword evidence="10" id="KW-0333">Golgi apparatus</keyword>
<evidence type="ECO:0000256" key="7">
    <source>
        <dbReference type="ARBA" id="ARBA00023242"/>
    </source>
</evidence>
<feature type="compositionally biased region" description="Basic and acidic residues" evidence="11">
    <location>
        <begin position="163"/>
        <end position="175"/>
    </location>
</feature>
<comment type="caution">
    <text evidence="13">The sequence shown here is derived from an EMBL/GenBank/DDBJ whole genome shotgun (WGS) entry which is preliminary data.</text>
</comment>
<feature type="domain" description="C2H2-type" evidence="12">
    <location>
        <begin position="296"/>
        <end position="324"/>
    </location>
</feature>
<dbReference type="Pfam" id="PF00096">
    <property type="entry name" value="zf-C2H2"/>
    <property type="match status" value="2"/>
</dbReference>
<sequence>LRLPSLLKEMEQFCCICVKECPHLEKVNETDGKNVKHHEKLSLCVPNQEWSKDYNICKNCVERLNSAYEFVQICIKSEELRREQLRQIIEKSELKEETSEINLELFGCDICKKQFKLKRSLKLHVTRIHIKKERTLEQIKQERRVKSEKEDIITAESNLKAESENAEKKVNKVGDDYSENDDNYDNDNFSSDEDVKLQEVKRKYSKRKNPLTCEYCGKLFHRRQHYSSHIRSKHTFEKPYKCNLCDAKYTNSHSLLVHKRNHNNEKPFICSYCSKSFVCSGDLYRHSKIHLNKREYKCTLCDKSFNTASILRTHRICMHTDPKDWKYICSFCDKRFPINSSLATHMKRHNGIKEFSCHICAKKFFDGSELTKHFQVIPLNVYTSVRMNTILNFQIFSPIPFRQYNPRISQYKDLELNKNAGHFDREEYQFISFYGRDYVTARKKYRHIMPLIRIDNDITKILNDEYTEVGNIFEMFVKFYDKLHCMRASEMNLKIKYHEEVDKQRHNLFLGNEAQLAKLLLTKRDDVIELS</sequence>
<feature type="domain" description="C2H2-type" evidence="12">
    <location>
        <begin position="240"/>
        <end position="267"/>
    </location>
</feature>
<evidence type="ECO:0000259" key="12">
    <source>
        <dbReference type="PROSITE" id="PS50157"/>
    </source>
</evidence>
<evidence type="ECO:0000256" key="11">
    <source>
        <dbReference type="SAM" id="MobiDB-lite"/>
    </source>
</evidence>
<feature type="domain" description="C2H2-type" evidence="12">
    <location>
        <begin position="211"/>
        <end position="239"/>
    </location>
</feature>
<feature type="domain" description="C2H2-type" evidence="12">
    <location>
        <begin position="106"/>
        <end position="134"/>
    </location>
</feature>
<dbReference type="SMART" id="SM00355">
    <property type="entry name" value="ZnF_C2H2"/>
    <property type="match status" value="7"/>
</dbReference>
<keyword evidence="10" id="KW-0812">Transmembrane</keyword>
<feature type="region of interest" description="Disordered" evidence="11">
    <location>
        <begin position="163"/>
        <end position="190"/>
    </location>
</feature>
<evidence type="ECO:0000256" key="3">
    <source>
        <dbReference type="ARBA" id="ARBA00022737"/>
    </source>
</evidence>
<evidence type="ECO:0000313" key="13">
    <source>
        <dbReference type="EMBL" id="KAJ8928906.1"/>
    </source>
</evidence>
<dbReference type="EMBL" id="JANEYF010005208">
    <property type="protein sequence ID" value="KAJ8928906.1"/>
    <property type="molecule type" value="Genomic_DNA"/>
</dbReference>
<proteinExistence type="inferred from homology"/>
<comment type="subcellular location">
    <subcellularLocation>
        <location evidence="10">Golgi apparatus</location>
        <location evidence="10">Golgi stack membrane</location>
        <topology evidence="10">Single-pass type II membrane protein</topology>
    </subcellularLocation>
    <subcellularLocation>
        <location evidence="1">Nucleus</location>
    </subcellularLocation>
</comment>
<feature type="compositionally biased region" description="Acidic residues" evidence="11">
    <location>
        <begin position="176"/>
        <end position="185"/>
    </location>
</feature>
<gene>
    <name evidence="13" type="ORF">NQ314_018477</name>
</gene>
<keyword evidence="5" id="KW-0862">Zinc</keyword>
<dbReference type="PROSITE" id="PS00028">
    <property type="entry name" value="ZINC_FINGER_C2H2_1"/>
    <property type="match status" value="6"/>
</dbReference>
<dbReference type="Pfam" id="PF13912">
    <property type="entry name" value="zf-C2H2_6"/>
    <property type="match status" value="1"/>
</dbReference>
<feature type="domain" description="C2H2-type" evidence="12">
    <location>
        <begin position="327"/>
        <end position="354"/>
    </location>
</feature>
<feature type="domain" description="C2H2-type" evidence="12">
    <location>
        <begin position="355"/>
        <end position="387"/>
    </location>
</feature>
<evidence type="ECO:0000256" key="4">
    <source>
        <dbReference type="ARBA" id="ARBA00022771"/>
    </source>
</evidence>
<dbReference type="PANTHER" id="PTHR24388">
    <property type="entry name" value="ZINC FINGER PROTEIN"/>
    <property type="match status" value="1"/>
</dbReference>
<evidence type="ECO:0000256" key="8">
    <source>
        <dbReference type="ARBA" id="ARBA00037948"/>
    </source>
</evidence>